<feature type="compositionally biased region" description="Basic and acidic residues" evidence="1">
    <location>
        <begin position="8"/>
        <end position="27"/>
    </location>
</feature>
<dbReference type="EMBL" id="BMGT01000001">
    <property type="protein sequence ID" value="GGG66649.1"/>
    <property type="molecule type" value="Genomic_DNA"/>
</dbReference>
<dbReference type="Proteomes" id="UP000647241">
    <property type="component" value="Unassembled WGS sequence"/>
</dbReference>
<comment type="caution">
    <text evidence="2">The sequence shown here is derived from an EMBL/GenBank/DDBJ whole genome shotgun (WGS) entry which is preliminary data.</text>
</comment>
<keyword evidence="3" id="KW-1185">Reference proteome</keyword>
<reference evidence="2" key="2">
    <citation type="submission" date="2020-09" db="EMBL/GenBank/DDBJ databases">
        <authorList>
            <person name="Sun Q."/>
            <person name="Zhou Y."/>
        </authorList>
    </citation>
    <scope>NUCLEOTIDE SEQUENCE</scope>
    <source>
        <strain evidence="2">CGMCC 1.12997</strain>
    </source>
</reference>
<reference evidence="2" key="1">
    <citation type="journal article" date="2014" name="Int. J. Syst. Evol. Microbiol.">
        <title>Complete genome sequence of Corynebacterium casei LMG S-19264T (=DSM 44701T), isolated from a smear-ripened cheese.</title>
        <authorList>
            <consortium name="US DOE Joint Genome Institute (JGI-PGF)"/>
            <person name="Walter F."/>
            <person name="Albersmeier A."/>
            <person name="Kalinowski J."/>
            <person name="Ruckert C."/>
        </authorList>
    </citation>
    <scope>NUCLEOTIDE SEQUENCE</scope>
    <source>
        <strain evidence="2">CGMCC 1.12997</strain>
    </source>
</reference>
<dbReference type="AlphaFoldDB" id="A0A917H3S2"/>
<name>A0A917H3S2_9BACT</name>
<evidence type="ECO:0000313" key="2">
    <source>
        <dbReference type="EMBL" id="GGG66649.1"/>
    </source>
</evidence>
<feature type="region of interest" description="Disordered" evidence="1">
    <location>
        <begin position="1"/>
        <end position="31"/>
    </location>
</feature>
<sequence>MACSGDGVADREQEREGLPRLHPRKDAFGNADGGDGADGLLLFCCAGSNDEGIFGARWVLDMRWRVGRFGMLLLGWSE</sequence>
<evidence type="ECO:0000256" key="1">
    <source>
        <dbReference type="SAM" id="MobiDB-lite"/>
    </source>
</evidence>
<organism evidence="2 3">
    <name type="scientific">Edaphobacter dinghuensis</name>
    <dbReference type="NCBI Taxonomy" id="1560005"/>
    <lineage>
        <taxon>Bacteria</taxon>
        <taxon>Pseudomonadati</taxon>
        <taxon>Acidobacteriota</taxon>
        <taxon>Terriglobia</taxon>
        <taxon>Terriglobales</taxon>
        <taxon>Acidobacteriaceae</taxon>
        <taxon>Edaphobacter</taxon>
    </lineage>
</organism>
<gene>
    <name evidence="2" type="ORF">GCM10011585_05630</name>
</gene>
<evidence type="ECO:0000313" key="3">
    <source>
        <dbReference type="Proteomes" id="UP000647241"/>
    </source>
</evidence>
<protein>
    <submittedName>
        <fullName evidence="2">Uncharacterized protein</fullName>
    </submittedName>
</protein>
<accession>A0A917H3S2</accession>
<proteinExistence type="predicted"/>